<feature type="compositionally biased region" description="Polar residues" evidence="1">
    <location>
        <begin position="86"/>
        <end position="107"/>
    </location>
</feature>
<dbReference type="Proteomes" id="UP000188318">
    <property type="component" value="Unassembled WGS sequence"/>
</dbReference>
<protein>
    <submittedName>
        <fullName evidence="3">Uncharacterized protein</fullName>
    </submittedName>
</protein>
<evidence type="ECO:0000256" key="2">
    <source>
        <dbReference type="SAM" id="Phobius"/>
    </source>
</evidence>
<feature type="region of interest" description="Disordered" evidence="1">
    <location>
        <begin position="85"/>
        <end position="107"/>
    </location>
</feature>
<evidence type="ECO:0000313" key="4">
    <source>
        <dbReference type="Proteomes" id="UP000188318"/>
    </source>
</evidence>
<keyword evidence="4" id="KW-1185">Reference proteome</keyword>
<keyword evidence="2" id="KW-0472">Membrane</keyword>
<name>A0A1R3RF92_ASPC5</name>
<dbReference type="VEuPathDB" id="FungiDB:ASPCADRAFT_8099"/>
<accession>A0A1R3RF92</accession>
<keyword evidence="2" id="KW-1133">Transmembrane helix</keyword>
<gene>
    <name evidence="3" type="ORF">ASPCADRAFT_8099</name>
</gene>
<sequence>MSIGKLIGKIIIVPILFIIFVCVCIFLVIRHYHQKRHDRREDRLRAQYYRQQYQQQFMYPQQQGQQQQGVVRRGNPCWDVPKKNVSKQPSVTPFISSSASTDRPNEQTVQDSQKVIGVLLCEKSAIRQKLTQSIFHQPHWPNYDRSRLSDDGAISKLDAIAYIQHAICINAVCPGDVLGWSAQPEEIDDVILSLASS</sequence>
<organism evidence="3 4">
    <name type="scientific">Aspergillus carbonarius (strain ITEM 5010)</name>
    <dbReference type="NCBI Taxonomy" id="602072"/>
    <lineage>
        <taxon>Eukaryota</taxon>
        <taxon>Fungi</taxon>
        <taxon>Dikarya</taxon>
        <taxon>Ascomycota</taxon>
        <taxon>Pezizomycotina</taxon>
        <taxon>Eurotiomycetes</taxon>
        <taxon>Eurotiomycetidae</taxon>
        <taxon>Eurotiales</taxon>
        <taxon>Aspergillaceae</taxon>
        <taxon>Aspergillus</taxon>
        <taxon>Aspergillus subgen. Circumdati</taxon>
    </lineage>
</organism>
<proteinExistence type="predicted"/>
<dbReference type="EMBL" id="KV907505">
    <property type="protein sequence ID" value="OOF93152.1"/>
    <property type="molecule type" value="Genomic_DNA"/>
</dbReference>
<reference evidence="4" key="1">
    <citation type="journal article" date="2017" name="Genome Biol.">
        <title>Comparative genomics reveals high biological diversity and specific adaptations in the industrially and medically important fungal genus Aspergillus.</title>
        <authorList>
            <person name="de Vries R.P."/>
            <person name="Riley R."/>
            <person name="Wiebenga A."/>
            <person name="Aguilar-Osorio G."/>
            <person name="Amillis S."/>
            <person name="Uchima C.A."/>
            <person name="Anderluh G."/>
            <person name="Asadollahi M."/>
            <person name="Askin M."/>
            <person name="Barry K."/>
            <person name="Battaglia E."/>
            <person name="Bayram O."/>
            <person name="Benocci T."/>
            <person name="Braus-Stromeyer S.A."/>
            <person name="Caldana C."/>
            <person name="Canovas D."/>
            <person name="Cerqueira G.C."/>
            <person name="Chen F."/>
            <person name="Chen W."/>
            <person name="Choi C."/>
            <person name="Clum A."/>
            <person name="Dos Santos R.A."/>
            <person name="Damasio A.R."/>
            <person name="Diallinas G."/>
            <person name="Emri T."/>
            <person name="Fekete E."/>
            <person name="Flipphi M."/>
            <person name="Freyberg S."/>
            <person name="Gallo A."/>
            <person name="Gournas C."/>
            <person name="Habgood R."/>
            <person name="Hainaut M."/>
            <person name="Harispe M.L."/>
            <person name="Henrissat B."/>
            <person name="Hilden K.S."/>
            <person name="Hope R."/>
            <person name="Hossain A."/>
            <person name="Karabika E."/>
            <person name="Karaffa L."/>
            <person name="Karanyi Z."/>
            <person name="Krasevec N."/>
            <person name="Kuo A."/>
            <person name="Kusch H."/>
            <person name="LaButti K."/>
            <person name="Lagendijk E.L."/>
            <person name="Lapidus A."/>
            <person name="Levasseur A."/>
            <person name="Lindquist E."/>
            <person name="Lipzen A."/>
            <person name="Logrieco A.F."/>
            <person name="MacCabe A."/>
            <person name="Maekelae M.R."/>
            <person name="Malavazi I."/>
            <person name="Melin P."/>
            <person name="Meyer V."/>
            <person name="Mielnichuk N."/>
            <person name="Miskei M."/>
            <person name="Molnar A.P."/>
            <person name="Mule G."/>
            <person name="Ngan C.Y."/>
            <person name="Orejas M."/>
            <person name="Orosz E."/>
            <person name="Ouedraogo J.P."/>
            <person name="Overkamp K.M."/>
            <person name="Park H.-S."/>
            <person name="Perrone G."/>
            <person name="Piumi F."/>
            <person name="Punt P.J."/>
            <person name="Ram A.F."/>
            <person name="Ramon A."/>
            <person name="Rauscher S."/>
            <person name="Record E."/>
            <person name="Riano-Pachon D.M."/>
            <person name="Robert V."/>
            <person name="Roehrig J."/>
            <person name="Ruller R."/>
            <person name="Salamov A."/>
            <person name="Salih N.S."/>
            <person name="Samson R.A."/>
            <person name="Sandor E."/>
            <person name="Sanguinetti M."/>
            <person name="Schuetze T."/>
            <person name="Sepcic K."/>
            <person name="Shelest E."/>
            <person name="Sherlock G."/>
            <person name="Sophianopoulou V."/>
            <person name="Squina F.M."/>
            <person name="Sun H."/>
            <person name="Susca A."/>
            <person name="Todd R.B."/>
            <person name="Tsang A."/>
            <person name="Unkles S.E."/>
            <person name="van de Wiele N."/>
            <person name="van Rossen-Uffink D."/>
            <person name="Oliveira J.V."/>
            <person name="Vesth T.C."/>
            <person name="Visser J."/>
            <person name="Yu J.-H."/>
            <person name="Zhou M."/>
            <person name="Andersen M.R."/>
            <person name="Archer D.B."/>
            <person name="Baker S.E."/>
            <person name="Benoit I."/>
            <person name="Brakhage A.A."/>
            <person name="Braus G.H."/>
            <person name="Fischer R."/>
            <person name="Frisvad J.C."/>
            <person name="Goldman G.H."/>
            <person name="Houbraken J."/>
            <person name="Oakley B."/>
            <person name="Pocsi I."/>
            <person name="Scazzocchio C."/>
            <person name="Seiboth B."/>
            <person name="vanKuyk P.A."/>
            <person name="Wortman J."/>
            <person name="Dyer P.S."/>
            <person name="Grigoriev I.V."/>
        </authorList>
    </citation>
    <scope>NUCLEOTIDE SEQUENCE [LARGE SCALE GENOMIC DNA]</scope>
    <source>
        <strain evidence="4">ITEM 5010</strain>
    </source>
</reference>
<evidence type="ECO:0000313" key="3">
    <source>
        <dbReference type="EMBL" id="OOF93152.1"/>
    </source>
</evidence>
<evidence type="ECO:0000256" key="1">
    <source>
        <dbReference type="SAM" id="MobiDB-lite"/>
    </source>
</evidence>
<keyword evidence="2" id="KW-0812">Transmembrane</keyword>
<feature type="transmembrane region" description="Helical" evidence="2">
    <location>
        <begin position="6"/>
        <end position="29"/>
    </location>
</feature>
<dbReference type="AlphaFoldDB" id="A0A1R3RF92"/>